<dbReference type="Pfam" id="PF00005">
    <property type="entry name" value="ABC_tran"/>
    <property type="match status" value="2"/>
</dbReference>
<feature type="domain" description="ABC transporter" evidence="10">
    <location>
        <begin position="27"/>
        <end position="520"/>
    </location>
</feature>
<dbReference type="PANTHER" id="PTHR43790:SF3">
    <property type="entry name" value="D-ALLOSE IMPORT ATP-BINDING PROTEIN ALSA-RELATED"/>
    <property type="match status" value="1"/>
</dbReference>
<dbReference type="InterPro" id="IPR017871">
    <property type="entry name" value="ABC_transporter-like_CS"/>
</dbReference>
<dbReference type="RefSeq" id="WP_306106024.1">
    <property type="nucleotide sequence ID" value="NZ_CP120988.1"/>
</dbReference>
<keyword evidence="12" id="KW-1185">Reference proteome</keyword>
<accession>A0ABY9INB9</accession>
<evidence type="ECO:0000256" key="8">
    <source>
        <dbReference type="ARBA" id="ARBA00023136"/>
    </source>
</evidence>
<evidence type="ECO:0000256" key="4">
    <source>
        <dbReference type="ARBA" id="ARBA00022737"/>
    </source>
</evidence>
<dbReference type="PROSITE" id="PS50893">
    <property type="entry name" value="ABC_TRANSPORTER_2"/>
    <property type="match status" value="1"/>
</dbReference>
<dbReference type="SUPFAM" id="SSF52540">
    <property type="entry name" value="P-loop containing nucleoside triphosphate hydrolases"/>
    <property type="match status" value="2"/>
</dbReference>
<reference evidence="11 12" key="1">
    <citation type="submission" date="2023-03" db="EMBL/GenBank/DDBJ databases">
        <title>Isolation and description of six Streptomyces strains from soil environments, able to metabolize different microbial glucans.</title>
        <authorList>
            <person name="Widen T."/>
            <person name="Larsbrink J."/>
        </authorList>
    </citation>
    <scope>NUCLEOTIDE SEQUENCE [LARGE SCALE GENOMIC DNA]</scope>
    <source>
        <strain evidence="11 12">Alt2</strain>
    </source>
</reference>
<dbReference type="CDD" id="cd03216">
    <property type="entry name" value="ABC_Carb_Monos_I"/>
    <property type="match status" value="1"/>
</dbReference>
<keyword evidence="7" id="KW-1278">Translocase</keyword>
<dbReference type="SMART" id="SM00382">
    <property type="entry name" value="AAA"/>
    <property type="match status" value="2"/>
</dbReference>
<feature type="region of interest" description="Disordered" evidence="9">
    <location>
        <begin position="1"/>
        <end position="26"/>
    </location>
</feature>
<dbReference type="Proteomes" id="UP001235744">
    <property type="component" value="Chromosome"/>
</dbReference>
<evidence type="ECO:0000259" key="10">
    <source>
        <dbReference type="PROSITE" id="PS50893"/>
    </source>
</evidence>
<proteinExistence type="predicted"/>
<keyword evidence="5" id="KW-0547">Nucleotide-binding</keyword>
<keyword evidence="3" id="KW-0762">Sugar transport</keyword>
<evidence type="ECO:0000313" key="12">
    <source>
        <dbReference type="Proteomes" id="UP001235744"/>
    </source>
</evidence>
<evidence type="ECO:0000256" key="2">
    <source>
        <dbReference type="ARBA" id="ARBA00022475"/>
    </source>
</evidence>
<sequence>MNPVQDPAAAPEPHGSPPSAEPHPIPVAVSGVTKRFGTVRALGGVTLEFPAGQVTALMGENGAGKSTLLKILTGDHQPTEGAVVVNGKPLALDSPARARAAGIRIIPQEPEIIPHVSVAENVYAGALPRTRGRLLDRAGLNRRIKADLDRLGFAHVLDPALLGSQLTPAQRQLVEIMRALTGGTTARLIAFDEPTSSLSEHEVDALFTLIRRLRDEGIAIVYVSHRMREIFQLADRIAVLRDGSLVGVQDAGATHEGELVRRMVGRDLSAAFVRQRVAVERLVLDVQDLTTDDVTGISLQVRAGEVVGLAGLIGAGRSELALALAGDAPIHSGSVTLDGTPLRSGRPGEVIRAGLGLAPEERKAQALFLRQSIKDNTSLVVLDRLRRFRFVRRAAERRLAQEYTDRLRVRAPSIDHEVGKLSGGNQQKVVLARWLARKPKVLVLDEPTRGIDVGAKSEIYRIIADLAAQGVALLVISSELPELLGLADRVVVMQGGRITGELDRGDATEESILQLAMADDIVGPAPGASS</sequence>
<keyword evidence="8" id="KW-0472">Membrane</keyword>
<evidence type="ECO:0000256" key="5">
    <source>
        <dbReference type="ARBA" id="ARBA00022741"/>
    </source>
</evidence>
<keyword evidence="1" id="KW-0813">Transport</keyword>
<keyword evidence="6 11" id="KW-0067">ATP-binding</keyword>
<dbReference type="PANTHER" id="PTHR43790">
    <property type="entry name" value="CARBOHYDRATE TRANSPORT ATP-BINDING PROTEIN MG119-RELATED"/>
    <property type="match status" value="1"/>
</dbReference>
<evidence type="ECO:0000256" key="7">
    <source>
        <dbReference type="ARBA" id="ARBA00022967"/>
    </source>
</evidence>
<evidence type="ECO:0000313" key="11">
    <source>
        <dbReference type="EMBL" id="WLQ55186.1"/>
    </source>
</evidence>
<dbReference type="PROSITE" id="PS00211">
    <property type="entry name" value="ABC_TRANSPORTER_1"/>
    <property type="match status" value="1"/>
</dbReference>
<dbReference type="CDD" id="cd03215">
    <property type="entry name" value="ABC_Carb_Monos_II"/>
    <property type="match status" value="1"/>
</dbReference>
<evidence type="ECO:0000256" key="9">
    <source>
        <dbReference type="SAM" id="MobiDB-lite"/>
    </source>
</evidence>
<keyword evidence="2" id="KW-1003">Cell membrane</keyword>
<keyword evidence="4" id="KW-0677">Repeat</keyword>
<gene>
    <name evidence="11" type="ORF">P8A19_06905</name>
</gene>
<dbReference type="InterPro" id="IPR003439">
    <property type="entry name" value="ABC_transporter-like_ATP-bd"/>
</dbReference>
<evidence type="ECO:0000256" key="1">
    <source>
        <dbReference type="ARBA" id="ARBA00022448"/>
    </source>
</evidence>
<dbReference type="InterPro" id="IPR050107">
    <property type="entry name" value="ABC_carbohydrate_import_ATPase"/>
</dbReference>
<dbReference type="Gene3D" id="3.40.50.300">
    <property type="entry name" value="P-loop containing nucleotide triphosphate hydrolases"/>
    <property type="match status" value="2"/>
</dbReference>
<evidence type="ECO:0000256" key="3">
    <source>
        <dbReference type="ARBA" id="ARBA00022597"/>
    </source>
</evidence>
<name>A0ABY9INB9_9ACTN</name>
<dbReference type="InterPro" id="IPR003593">
    <property type="entry name" value="AAA+_ATPase"/>
</dbReference>
<dbReference type="EMBL" id="CP120988">
    <property type="protein sequence ID" value="WLQ55186.1"/>
    <property type="molecule type" value="Genomic_DNA"/>
</dbReference>
<evidence type="ECO:0000256" key="6">
    <source>
        <dbReference type="ARBA" id="ARBA00022840"/>
    </source>
</evidence>
<dbReference type="GO" id="GO:0005524">
    <property type="term" value="F:ATP binding"/>
    <property type="evidence" value="ECO:0007669"/>
    <property type="project" value="UniProtKB-KW"/>
</dbReference>
<protein>
    <submittedName>
        <fullName evidence="11">Sugar ABC transporter ATP-binding protein</fullName>
    </submittedName>
</protein>
<organism evidence="11 12">
    <name type="scientific">Streptomyces poriferorum</name>
    <dbReference type="NCBI Taxonomy" id="2798799"/>
    <lineage>
        <taxon>Bacteria</taxon>
        <taxon>Bacillati</taxon>
        <taxon>Actinomycetota</taxon>
        <taxon>Actinomycetes</taxon>
        <taxon>Kitasatosporales</taxon>
        <taxon>Streptomycetaceae</taxon>
        <taxon>Streptomyces</taxon>
    </lineage>
</organism>
<dbReference type="InterPro" id="IPR027417">
    <property type="entry name" value="P-loop_NTPase"/>
</dbReference>
<feature type="compositionally biased region" description="Pro residues" evidence="9">
    <location>
        <begin position="14"/>
        <end position="25"/>
    </location>
</feature>